<evidence type="ECO:0000256" key="1">
    <source>
        <dbReference type="ARBA" id="ARBA00022801"/>
    </source>
</evidence>
<evidence type="ECO:0000313" key="6">
    <source>
        <dbReference type="Proteomes" id="UP000644660"/>
    </source>
</evidence>
<dbReference type="CDD" id="cd00842">
    <property type="entry name" value="MPP_ASMase"/>
    <property type="match status" value="1"/>
</dbReference>
<dbReference type="RefSeq" id="XP_041407052.1">
    <property type="nucleotide sequence ID" value="XM_041551118.1"/>
</dbReference>
<dbReference type="InterPro" id="IPR004843">
    <property type="entry name" value="Calcineurin-like_PHP"/>
</dbReference>
<keyword evidence="6" id="KW-1185">Reference proteome</keyword>
<dbReference type="GeneID" id="64858244"/>
<keyword evidence="1" id="KW-0378">Hydrolase</keyword>
<feature type="signal peptide" evidence="3">
    <location>
        <begin position="1"/>
        <end position="20"/>
    </location>
</feature>
<name>A0A8H2VH76_9SACH</name>
<accession>A0A8H2VH76</accession>
<dbReference type="Gene3D" id="3.60.21.10">
    <property type="match status" value="1"/>
</dbReference>
<evidence type="ECO:0000256" key="2">
    <source>
        <dbReference type="ARBA" id="ARBA00023180"/>
    </source>
</evidence>
<dbReference type="GO" id="GO:0005576">
    <property type="term" value="C:extracellular region"/>
    <property type="evidence" value="ECO:0007669"/>
    <property type="project" value="UniProtKB-SubCell"/>
</dbReference>
<keyword evidence="3" id="KW-0732">Signal</keyword>
<dbReference type="PANTHER" id="PTHR10340">
    <property type="entry name" value="SPHINGOMYELIN PHOSPHODIESTERASE"/>
    <property type="match status" value="1"/>
</dbReference>
<dbReference type="AlphaFoldDB" id="A0A8H2VH76"/>
<dbReference type="Proteomes" id="UP000644660">
    <property type="component" value="Unassembled WGS sequence"/>
</dbReference>
<dbReference type="OrthoDB" id="282973at2759"/>
<evidence type="ECO:0000256" key="3">
    <source>
        <dbReference type="SAM" id="SignalP"/>
    </source>
</evidence>
<feature type="chain" id="PRO_5034181491" evidence="3">
    <location>
        <begin position="21"/>
        <end position="653"/>
    </location>
</feature>
<dbReference type="PANTHER" id="PTHR10340:SF27">
    <property type="entry name" value="ACL091CP"/>
    <property type="match status" value="1"/>
</dbReference>
<dbReference type="Pfam" id="PF00149">
    <property type="entry name" value="Metallophos"/>
    <property type="match status" value="1"/>
</dbReference>
<gene>
    <name evidence="5" type="ORF">KABA2_06S00154</name>
</gene>
<organism evidence="5 6">
    <name type="scientific">Maudiozyma barnettii</name>
    <dbReference type="NCBI Taxonomy" id="61262"/>
    <lineage>
        <taxon>Eukaryota</taxon>
        <taxon>Fungi</taxon>
        <taxon>Dikarya</taxon>
        <taxon>Ascomycota</taxon>
        <taxon>Saccharomycotina</taxon>
        <taxon>Saccharomycetes</taxon>
        <taxon>Saccharomycetales</taxon>
        <taxon>Saccharomycetaceae</taxon>
        <taxon>Maudiozyma</taxon>
    </lineage>
</organism>
<evidence type="ECO:0000313" key="5">
    <source>
        <dbReference type="EMBL" id="CAB4255208.1"/>
    </source>
</evidence>
<dbReference type="InterPro" id="IPR029052">
    <property type="entry name" value="Metallo-depent_PP-like"/>
</dbReference>
<evidence type="ECO:0000259" key="4">
    <source>
        <dbReference type="Pfam" id="PF00149"/>
    </source>
</evidence>
<dbReference type="InterPro" id="IPR041805">
    <property type="entry name" value="ASMase/PPN1_MPP"/>
</dbReference>
<reference evidence="5 6" key="1">
    <citation type="submission" date="2020-05" db="EMBL/GenBank/DDBJ databases">
        <authorList>
            <person name="Casaregola S."/>
            <person name="Devillers H."/>
            <person name="Grondin C."/>
        </authorList>
    </citation>
    <scope>NUCLEOTIDE SEQUENCE [LARGE SCALE GENOMIC DNA]</scope>
    <source>
        <strain evidence="5 6">CLIB 1767</strain>
    </source>
</reference>
<dbReference type="GO" id="GO:0008081">
    <property type="term" value="F:phosphoric diester hydrolase activity"/>
    <property type="evidence" value="ECO:0007669"/>
    <property type="project" value="TreeGrafter"/>
</dbReference>
<protein>
    <submittedName>
        <fullName evidence="5">Similar to Saccharomyces cerevisiae YDR452W PPN1 Vacuolar endopolyphosphatase with a role in phosphate metabolism</fullName>
    </submittedName>
</protein>
<sequence>MVLCFNILLSLITSCAFVHAHPLDRNPVDEANLAALLSSQPIEADDVIIETIALQLNRTSRDSKCDACINRLLIGKTLVSTRPDLVAPAFTKWCVDSKYSSNNTCYQDYGISSVNGSSEGSNYADLLSQMDPTGYDGHLYCYFRDSYNCPRPVTPNVTISHLFPPKKAEHMTAPEPGTNGTFNVLHVSDLHIELDYTIGGEANCTDSLCCTPHSVNRHKLEGASSFKGLWDSYFNSYYNEDFSFEKGSEVNVFNGTSWMPAASWGYYHCDSPERLINSSLNSIVDYATQKNVSFDFTIFTGDMISHDLGKHISYESTRESEVRIMKDLKSRMGSTPVFPVLGNHDNYPYAEMAPQKYGFYNKFSWNSDLMSDMWEDFGWLNEEQAQQSRTHYAGYSVETKMGLKVISLNSNTWYPSNTYNYINASAVDNFGQFEFLIEELIASENKNQRVWITAHIPPGLGCLPIPSKIFTEIVERFSPSTIAGVFFGHTHKDQFEILYAGSGNDTKSMENALNTAYIAPSITPWNDVNPAWRYYEVDKTTFSIMDMHTFYTPLNATYSNDGAEPTWKYEYSARDIYNISWPQTSPLNASYWHQVAQKMKGSVQYRQLFRNLYYRYAPNTSNCSTSKDCDDDYCMVTEFTADDYNNCVAAVST</sequence>
<dbReference type="GO" id="GO:0046872">
    <property type="term" value="F:metal ion binding"/>
    <property type="evidence" value="ECO:0007669"/>
    <property type="project" value="UniProtKB-KW"/>
</dbReference>
<keyword evidence="2" id="KW-0325">Glycoprotein</keyword>
<dbReference type="SUPFAM" id="SSF56300">
    <property type="entry name" value="Metallo-dependent phosphatases"/>
    <property type="match status" value="1"/>
</dbReference>
<comment type="caution">
    <text evidence="5">The sequence shown here is derived from an EMBL/GenBank/DDBJ whole genome shotgun (WGS) entry which is preliminary data.</text>
</comment>
<feature type="domain" description="Calcineurin-like phosphoesterase" evidence="4">
    <location>
        <begin position="183"/>
        <end position="492"/>
    </location>
</feature>
<dbReference type="EMBL" id="CAEFZW010000006">
    <property type="protein sequence ID" value="CAB4255208.1"/>
    <property type="molecule type" value="Genomic_DNA"/>
</dbReference>
<proteinExistence type="predicted"/>